<keyword evidence="8" id="KW-1185">Reference proteome</keyword>
<organism evidence="7 8">
    <name type="scientific">Pristionchus mayeri</name>
    <dbReference type="NCBI Taxonomy" id="1317129"/>
    <lineage>
        <taxon>Eukaryota</taxon>
        <taxon>Metazoa</taxon>
        <taxon>Ecdysozoa</taxon>
        <taxon>Nematoda</taxon>
        <taxon>Chromadorea</taxon>
        <taxon>Rhabditida</taxon>
        <taxon>Rhabditina</taxon>
        <taxon>Diplogasteromorpha</taxon>
        <taxon>Diplogasteroidea</taxon>
        <taxon>Neodiplogasteridae</taxon>
        <taxon>Pristionchus</taxon>
    </lineage>
</organism>
<name>A0AAN5CP70_9BILA</name>
<feature type="non-terminal residue" evidence="7">
    <location>
        <position position="1"/>
    </location>
</feature>
<keyword evidence="3" id="KW-0863">Zinc-finger</keyword>
<feature type="domain" description="HAT C-terminal dimerisation" evidence="6">
    <location>
        <begin position="293"/>
        <end position="375"/>
    </location>
</feature>
<dbReference type="Pfam" id="PF05699">
    <property type="entry name" value="Dimer_Tnp_hAT"/>
    <property type="match status" value="1"/>
</dbReference>
<dbReference type="InterPro" id="IPR008906">
    <property type="entry name" value="HATC_C_dom"/>
</dbReference>
<dbReference type="PANTHER" id="PTHR46481">
    <property type="entry name" value="ZINC FINGER BED DOMAIN-CONTAINING PROTEIN 4"/>
    <property type="match status" value="1"/>
</dbReference>
<dbReference type="InterPro" id="IPR052035">
    <property type="entry name" value="ZnF_BED_domain_contain"/>
</dbReference>
<dbReference type="EMBL" id="BTRK01000004">
    <property type="protein sequence ID" value="GMR48093.1"/>
    <property type="molecule type" value="Genomic_DNA"/>
</dbReference>
<evidence type="ECO:0000256" key="4">
    <source>
        <dbReference type="ARBA" id="ARBA00022833"/>
    </source>
</evidence>
<evidence type="ECO:0000256" key="1">
    <source>
        <dbReference type="ARBA" id="ARBA00004123"/>
    </source>
</evidence>
<dbReference type="PANTHER" id="PTHR46481:SF10">
    <property type="entry name" value="ZINC FINGER BED DOMAIN-CONTAINING PROTEIN 39"/>
    <property type="match status" value="1"/>
</dbReference>
<dbReference type="SUPFAM" id="SSF53098">
    <property type="entry name" value="Ribonuclease H-like"/>
    <property type="match status" value="1"/>
</dbReference>
<dbReference type="GO" id="GO:0046983">
    <property type="term" value="F:protein dimerization activity"/>
    <property type="evidence" value="ECO:0007669"/>
    <property type="project" value="InterPro"/>
</dbReference>
<evidence type="ECO:0000256" key="2">
    <source>
        <dbReference type="ARBA" id="ARBA00022723"/>
    </source>
</evidence>
<dbReference type="AlphaFoldDB" id="A0AAN5CP70"/>
<sequence>SLVIAVPPLAGRHTADNLRAQIDDVIKKYDLDVAAVMTDSASNIRKAVEGLGIFNPRCAAHQLHLAVTGSMAKWSHSSELTKIKDFARKLNKSSTMRMQYFQYCKQYGLDHVGVPQSVETRWGSLFHTVKMALQQWPAMNATLKANGKPALSAESRLMLTQLSTLLHPFDEFTKKMCSESCLLTEVPFIFSEIIYNLEQFIEDETGPCKSLAELLHAQMKKRIVYYLESAEMKKLLFFDPRAVENFDCDWKAIGTELLSSAAPSNAPTTTVHNPYKFLQKKKKADNNTPITDEIDKYIYECSRGTSMTMNPLQYWNSHAGSFYPIIKELALKSLPIPATSVSAERVFSAAGLLDKQRLWNNLSPETMESCLLLRLNYIGDRAREISYAPPPILVPQSEVIINVDPSTTTPLDVTYGYQSDESEFEEDCSDDEEE</sequence>
<dbReference type="Proteomes" id="UP001328107">
    <property type="component" value="Unassembled WGS sequence"/>
</dbReference>
<evidence type="ECO:0000256" key="3">
    <source>
        <dbReference type="ARBA" id="ARBA00022771"/>
    </source>
</evidence>
<keyword evidence="2" id="KW-0479">Metal-binding</keyword>
<keyword evidence="5" id="KW-0539">Nucleus</keyword>
<evidence type="ECO:0000256" key="5">
    <source>
        <dbReference type="ARBA" id="ARBA00023242"/>
    </source>
</evidence>
<proteinExistence type="predicted"/>
<comment type="caution">
    <text evidence="7">The sequence shown here is derived from an EMBL/GenBank/DDBJ whole genome shotgun (WGS) entry which is preliminary data.</text>
</comment>
<keyword evidence="4" id="KW-0862">Zinc</keyword>
<accession>A0AAN5CP70</accession>
<feature type="non-terminal residue" evidence="7">
    <location>
        <position position="434"/>
    </location>
</feature>
<dbReference type="GO" id="GO:0008270">
    <property type="term" value="F:zinc ion binding"/>
    <property type="evidence" value="ECO:0007669"/>
    <property type="project" value="UniProtKB-KW"/>
</dbReference>
<dbReference type="GO" id="GO:0005634">
    <property type="term" value="C:nucleus"/>
    <property type="evidence" value="ECO:0007669"/>
    <property type="project" value="UniProtKB-SubCell"/>
</dbReference>
<evidence type="ECO:0000313" key="8">
    <source>
        <dbReference type="Proteomes" id="UP001328107"/>
    </source>
</evidence>
<evidence type="ECO:0000259" key="6">
    <source>
        <dbReference type="Pfam" id="PF05699"/>
    </source>
</evidence>
<comment type="subcellular location">
    <subcellularLocation>
        <location evidence="1">Nucleus</location>
    </subcellularLocation>
</comment>
<protein>
    <recommendedName>
        <fullName evidence="6">HAT C-terminal dimerisation domain-containing protein</fullName>
    </recommendedName>
</protein>
<dbReference type="InterPro" id="IPR012337">
    <property type="entry name" value="RNaseH-like_sf"/>
</dbReference>
<gene>
    <name evidence="7" type="ORF">PMAYCL1PPCAC_18288</name>
</gene>
<reference evidence="8" key="1">
    <citation type="submission" date="2022-10" db="EMBL/GenBank/DDBJ databases">
        <title>Genome assembly of Pristionchus species.</title>
        <authorList>
            <person name="Yoshida K."/>
            <person name="Sommer R.J."/>
        </authorList>
    </citation>
    <scope>NUCLEOTIDE SEQUENCE [LARGE SCALE GENOMIC DNA]</scope>
    <source>
        <strain evidence="8">RS5460</strain>
    </source>
</reference>
<evidence type="ECO:0000313" key="7">
    <source>
        <dbReference type="EMBL" id="GMR48093.1"/>
    </source>
</evidence>